<keyword evidence="3" id="KW-0659">Purine metabolism</keyword>
<dbReference type="EMBL" id="KI669459">
    <property type="protein sequence ID" value="OCF62319.1"/>
    <property type="molecule type" value="Genomic_DNA"/>
</dbReference>
<evidence type="ECO:0000313" key="8">
    <source>
        <dbReference type="EMBL" id="OCF62319.1"/>
    </source>
</evidence>
<dbReference type="Pfam" id="PF03561">
    <property type="entry name" value="Allantoicase"/>
    <property type="match status" value="2"/>
</dbReference>
<dbReference type="CDD" id="cd20298">
    <property type="entry name" value="cupin_UAH"/>
    <property type="match status" value="2"/>
</dbReference>
<evidence type="ECO:0000259" key="7">
    <source>
        <dbReference type="Pfam" id="PF03561"/>
    </source>
</evidence>
<keyword evidence="4" id="KW-0456">Lyase</keyword>
<comment type="subunit">
    <text evidence="2">Homodimer.</text>
</comment>
<dbReference type="GO" id="GO:0050385">
    <property type="term" value="F:ureidoglycolate lyase activity"/>
    <property type="evidence" value="ECO:0007669"/>
    <property type="project" value="UniProtKB-EC"/>
</dbReference>
<dbReference type="Gene3D" id="2.60.120.260">
    <property type="entry name" value="Galactose-binding domain-like"/>
    <property type="match status" value="2"/>
</dbReference>
<dbReference type="AlphaFoldDB" id="A0A1B9J3J0"/>
<dbReference type="GO" id="GO:0000256">
    <property type="term" value="P:allantoin catabolic process"/>
    <property type="evidence" value="ECO:0007669"/>
    <property type="project" value="InterPro"/>
</dbReference>
<dbReference type="STRING" id="1331196.A0A1B9J3J0"/>
<comment type="similarity">
    <text evidence="1">Belongs to the allantoicase family.</text>
</comment>
<protein>
    <submittedName>
        <fullName evidence="8">Allantoicase</fullName>
    </submittedName>
</protein>
<dbReference type="OrthoDB" id="10266039at2759"/>
<dbReference type="SUPFAM" id="SSF51182">
    <property type="entry name" value="RmlC-like cupins"/>
    <property type="match status" value="2"/>
</dbReference>
<dbReference type="InterPro" id="IPR047233">
    <property type="entry name" value="UAH_cupin"/>
</dbReference>
<reference evidence="8 9" key="1">
    <citation type="submission" date="2013-07" db="EMBL/GenBank/DDBJ databases">
        <title>The Genome Sequence of Kwoniella mangroviensis CBS10435.</title>
        <authorList>
            <consortium name="The Broad Institute Genome Sequencing Platform"/>
            <person name="Cuomo C."/>
            <person name="Litvintseva A."/>
            <person name="Chen Y."/>
            <person name="Heitman J."/>
            <person name="Sun S."/>
            <person name="Springer D."/>
            <person name="Dromer F."/>
            <person name="Young S.K."/>
            <person name="Zeng Q."/>
            <person name="Gargeya S."/>
            <person name="Fitzgerald M."/>
            <person name="Abouelleil A."/>
            <person name="Alvarado L."/>
            <person name="Berlin A.M."/>
            <person name="Chapman S.B."/>
            <person name="Dewar J."/>
            <person name="Goldberg J."/>
            <person name="Griggs A."/>
            <person name="Gujja S."/>
            <person name="Hansen M."/>
            <person name="Howarth C."/>
            <person name="Imamovic A."/>
            <person name="Larimer J."/>
            <person name="McCowan C."/>
            <person name="Murphy C."/>
            <person name="Pearson M."/>
            <person name="Priest M."/>
            <person name="Roberts A."/>
            <person name="Saif S."/>
            <person name="Shea T."/>
            <person name="Sykes S."/>
            <person name="Wortman J."/>
            <person name="Nusbaum C."/>
            <person name="Birren B."/>
        </authorList>
    </citation>
    <scope>NUCLEOTIDE SEQUENCE [LARGE SCALE GENOMIC DNA]</scope>
    <source>
        <strain evidence="8 9">CBS 10435</strain>
    </source>
</reference>
<dbReference type="InterPro" id="IPR008979">
    <property type="entry name" value="Galactose-bd-like_sf"/>
</dbReference>
<evidence type="ECO:0000256" key="4">
    <source>
        <dbReference type="ARBA" id="ARBA00023239"/>
    </source>
</evidence>
<gene>
    <name evidence="8" type="ORF">L486_01987</name>
</gene>
<evidence type="ECO:0000256" key="2">
    <source>
        <dbReference type="ARBA" id="ARBA00011738"/>
    </source>
</evidence>
<feature type="region of interest" description="Disordered" evidence="6">
    <location>
        <begin position="657"/>
        <end position="680"/>
    </location>
</feature>
<dbReference type="GO" id="GO:0006144">
    <property type="term" value="P:purine nucleobase metabolic process"/>
    <property type="evidence" value="ECO:0007669"/>
    <property type="project" value="UniProtKB-KW"/>
</dbReference>
<name>A0A1B9J3J0_9TREE</name>
<sequence length="842" mass="91277">MSYTPKQIDLETFDSKIRSSYVEVSSASLGGKVVACSDDFFASRHNLLKPNPSISMKGQFGPNGALYDGWESRRHNPSFDWVIIQLATPSTSVSYVDIDTSHFSGNEAPQSQIFALSQTELSKTATKKISPNTRGWSEILPVVDLGPNSRHIFELGNDGNQGKWGWLMVRMIPDGGMARFRAFGTPTPPALPITLPPDYRSTEPIDLVSPLIGGSIVSCSDANFSPPQNLLLPGRGIDMSDGWETRRSQHQRGKYSPEGPLAGQERKEWVIIKMGVEGVIGWVEVDTAFHPGNYPVACTIEATLSEKGSDLSQAEWTQIVSKKPLGPHRQHFFDVEKSIGEGRVWSHVRYTVYPDGGSKRLRVYGYPLSPSASLTPSASAKLNLPVLPLTYEAFKPYGQVIQGYSFPSSAPKGINVTVANQGTAAKFHRLGKIEETYPEGVGKPGGSFVGCVKAQSRLEVRNGAKMKVELLERHPYTTQAFIPLGRPANSPPPGAFIVVVALNGADDKPDLKTVRAFLATAAQGVSFDAGIWHHSLFTIGGDLEYAVIERGTPDPSSLAYVEKISPSLDTYLQIPPFPPTPLPPGTIETAHIPHPAPVHTHTQNNGHDHLKSNGHPAGSGFLSSILHHGSSSTHASNSSILDPVLITPDNFSKYGSIISSSPSSTHKDSESSPDGKTTKHNCLAPIISTYPSESGAITGISVFRATRKVGLERGRVFDVRYMERHKYTSQAFLPMGKAEWSGQSEEALDEGGEFLVIVADNGPDDKPDPKTLQSFILPPNMGLSYAPGVWHHPVLILDSTIDLACVETQISTGLHGETDDRDCELLSWEGQKVFGRVAVPSL</sequence>
<dbReference type="InterPro" id="IPR024060">
    <property type="entry name" value="Ureidoglycolate_lyase_dom_sf"/>
</dbReference>
<evidence type="ECO:0000313" key="9">
    <source>
        <dbReference type="Proteomes" id="UP000092583"/>
    </source>
</evidence>
<dbReference type="PANTHER" id="PTHR12045">
    <property type="entry name" value="ALLANTOICASE"/>
    <property type="match status" value="1"/>
</dbReference>
<feature type="domain" description="Allantoicase" evidence="7">
    <location>
        <begin position="30"/>
        <end position="186"/>
    </location>
</feature>
<reference evidence="9" key="2">
    <citation type="submission" date="2013-12" db="EMBL/GenBank/DDBJ databases">
        <title>Evolution of pathogenesis and genome organization in the Tremellales.</title>
        <authorList>
            <person name="Cuomo C."/>
            <person name="Litvintseva A."/>
            <person name="Heitman J."/>
            <person name="Chen Y."/>
            <person name="Sun S."/>
            <person name="Springer D."/>
            <person name="Dromer F."/>
            <person name="Young S."/>
            <person name="Zeng Q."/>
            <person name="Chapman S."/>
            <person name="Gujja S."/>
            <person name="Saif S."/>
            <person name="Birren B."/>
        </authorList>
    </citation>
    <scope>NUCLEOTIDE SEQUENCE [LARGE SCALE GENOMIC DNA]</scope>
    <source>
        <strain evidence="9">CBS 10435</strain>
    </source>
</reference>
<dbReference type="SUPFAM" id="SSF49785">
    <property type="entry name" value="Galactose-binding domain-like"/>
    <property type="match status" value="2"/>
</dbReference>
<dbReference type="InterPro" id="IPR011051">
    <property type="entry name" value="RmlC_Cupin_sf"/>
</dbReference>
<dbReference type="Proteomes" id="UP000092583">
    <property type="component" value="Unassembled WGS sequence"/>
</dbReference>
<dbReference type="PANTHER" id="PTHR12045:SF3">
    <property type="entry name" value="INACTIVE ALLANTOICASE-RELATED"/>
    <property type="match status" value="1"/>
</dbReference>
<dbReference type="GO" id="GO:0004037">
    <property type="term" value="F:allantoicase activity"/>
    <property type="evidence" value="ECO:0007669"/>
    <property type="project" value="InterPro"/>
</dbReference>
<comment type="catalytic activity">
    <reaction evidence="5">
        <text>(S)-ureidoglycolate = urea + glyoxylate</text>
        <dbReference type="Rhea" id="RHEA:11304"/>
        <dbReference type="ChEBI" id="CHEBI:16199"/>
        <dbReference type="ChEBI" id="CHEBI:36655"/>
        <dbReference type="ChEBI" id="CHEBI:57296"/>
        <dbReference type="EC" id="4.3.2.3"/>
    </reaction>
</comment>
<keyword evidence="9" id="KW-1185">Reference proteome</keyword>
<accession>A0A1B9J3J0</accession>
<dbReference type="Gene3D" id="2.60.120.480">
    <property type="entry name" value="Ureidoglycolate hydrolase"/>
    <property type="match status" value="2"/>
</dbReference>
<dbReference type="GO" id="GO:0004848">
    <property type="term" value="F:ureidoglycolate hydrolase activity"/>
    <property type="evidence" value="ECO:0007669"/>
    <property type="project" value="InterPro"/>
</dbReference>
<dbReference type="Pfam" id="PF04115">
    <property type="entry name" value="Ureidogly_lyase"/>
    <property type="match status" value="2"/>
</dbReference>
<dbReference type="InterPro" id="IPR005164">
    <property type="entry name" value="Allantoicase"/>
</dbReference>
<dbReference type="InterPro" id="IPR007247">
    <property type="entry name" value="Ureidogly_lyase"/>
</dbReference>
<proteinExistence type="inferred from homology"/>
<evidence type="ECO:0000256" key="3">
    <source>
        <dbReference type="ARBA" id="ARBA00022631"/>
    </source>
</evidence>
<evidence type="ECO:0000256" key="1">
    <source>
        <dbReference type="ARBA" id="ARBA00009242"/>
    </source>
</evidence>
<feature type="domain" description="Allantoicase" evidence="7">
    <location>
        <begin position="213"/>
        <end position="366"/>
    </location>
</feature>
<organism evidence="8 9">
    <name type="scientific">Kwoniella mangroviensis CBS 10435</name>
    <dbReference type="NCBI Taxonomy" id="1331196"/>
    <lineage>
        <taxon>Eukaryota</taxon>
        <taxon>Fungi</taxon>
        <taxon>Dikarya</taxon>
        <taxon>Basidiomycota</taxon>
        <taxon>Agaricomycotina</taxon>
        <taxon>Tremellomycetes</taxon>
        <taxon>Tremellales</taxon>
        <taxon>Cryptococcaceae</taxon>
        <taxon>Kwoniella</taxon>
    </lineage>
</organism>
<dbReference type="NCBIfam" id="TIGR02961">
    <property type="entry name" value="allantoicase"/>
    <property type="match status" value="1"/>
</dbReference>
<evidence type="ECO:0000256" key="6">
    <source>
        <dbReference type="SAM" id="MobiDB-lite"/>
    </source>
</evidence>
<evidence type="ECO:0000256" key="5">
    <source>
        <dbReference type="ARBA" id="ARBA00047684"/>
    </source>
</evidence>
<dbReference type="InterPro" id="IPR015908">
    <property type="entry name" value="Allantoicase_dom"/>
</dbReference>